<evidence type="ECO:0000313" key="2">
    <source>
        <dbReference type="EMBL" id="CAJ1962315.1"/>
    </source>
</evidence>
<organism evidence="2 3">
    <name type="scientific">Sphenostylis stenocarpa</name>
    <dbReference type="NCBI Taxonomy" id="92480"/>
    <lineage>
        <taxon>Eukaryota</taxon>
        <taxon>Viridiplantae</taxon>
        <taxon>Streptophyta</taxon>
        <taxon>Embryophyta</taxon>
        <taxon>Tracheophyta</taxon>
        <taxon>Spermatophyta</taxon>
        <taxon>Magnoliopsida</taxon>
        <taxon>eudicotyledons</taxon>
        <taxon>Gunneridae</taxon>
        <taxon>Pentapetalae</taxon>
        <taxon>rosids</taxon>
        <taxon>fabids</taxon>
        <taxon>Fabales</taxon>
        <taxon>Fabaceae</taxon>
        <taxon>Papilionoideae</taxon>
        <taxon>50 kb inversion clade</taxon>
        <taxon>NPAAA clade</taxon>
        <taxon>indigoferoid/millettioid clade</taxon>
        <taxon>Phaseoleae</taxon>
        <taxon>Sphenostylis</taxon>
    </lineage>
</organism>
<proteinExistence type="predicted"/>
<dbReference type="EMBL" id="OY731403">
    <property type="protein sequence ID" value="CAJ1962315.1"/>
    <property type="molecule type" value="Genomic_DNA"/>
</dbReference>
<dbReference type="Proteomes" id="UP001189624">
    <property type="component" value="Chromosome 6"/>
</dbReference>
<gene>
    <name evidence="2" type="ORF">AYBTSS11_LOCUS19185</name>
</gene>
<dbReference type="Gramene" id="rna-AYBTSS11_LOCUS19185">
    <property type="protein sequence ID" value="CAJ1962315.1"/>
    <property type="gene ID" value="gene-AYBTSS11_LOCUS19185"/>
</dbReference>
<feature type="compositionally biased region" description="Polar residues" evidence="1">
    <location>
        <begin position="46"/>
        <end position="57"/>
    </location>
</feature>
<sequence length="207" mass="22360">MSSYFGFGKASGPTAPLKSQPSFGFTSSSPVPPSSSPVPAFSSQSTPRSIDSSSWSDGQKILYKDLDTRTPQRPSPVTTVIASRDSTTGVIARISRYPNPERRSPPISYGDVEALGNSDQTVIRNKTFASIFSSSWSDGQKMLYKDLDAHTPQRPSPGTTFAASRDSTTGATARISRFPNPERRSPPISYADVEALGNSDQTFIRNK</sequence>
<accession>A0AA86VNX4</accession>
<feature type="compositionally biased region" description="Polar residues" evidence="1">
    <location>
        <begin position="71"/>
        <end position="84"/>
    </location>
</feature>
<keyword evidence="3" id="KW-1185">Reference proteome</keyword>
<protein>
    <submittedName>
        <fullName evidence="2">Uncharacterized protein</fullName>
    </submittedName>
</protein>
<feature type="region of interest" description="Disordered" evidence="1">
    <location>
        <begin position="149"/>
        <end position="194"/>
    </location>
</feature>
<feature type="region of interest" description="Disordered" evidence="1">
    <location>
        <begin position="1"/>
        <end position="84"/>
    </location>
</feature>
<feature type="compositionally biased region" description="Polar residues" evidence="1">
    <location>
        <begin position="156"/>
        <end position="171"/>
    </location>
</feature>
<dbReference type="AlphaFoldDB" id="A0AA86VNX4"/>
<name>A0AA86VNX4_9FABA</name>
<evidence type="ECO:0000256" key="1">
    <source>
        <dbReference type="SAM" id="MobiDB-lite"/>
    </source>
</evidence>
<evidence type="ECO:0000313" key="3">
    <source>
        <dbReference type="Proteomes" id="UP001189624"/>
    </source>
</evidence>
<reference evidence="2" key="1">
    <citation type="submission" date="2023-10" db="EMBL/GenBank/DDBJ databases">
        <authorList>
            <person name="Domelevo Entfellner J.-B."/>
        </authorList>
    </citation>
    <scope>NUCLEOTIDE SEQUENCE</scope>
</reference>